<dbReference type="Proteomes" id="UP000681720">
    <property type="component" value="Unassembled WGS sequence"/>
</dbReference>
<comment type="caution">
    <text evidence="3">The sequence shown here is derived from an EMBL/GenBank/DDBJ whole genome shotgun (WGS) entry which is preliminary data.</text>
</comment>
<dbReference type="EMBL" id="CAJOBH010062964">
    <property type="protein sequence ID" value="CAF4434284.1"/>
    <property type="molecule type" value="Genomic_DNA"/>
</dbReference>
<accession>A0A8S3AE01</accession>
<feature type="chain" id="PRO_5036273916" evidence="1">
    <location>
        <begin position="22"/>
        <end position="64"/>
    </location>
</feature>
<organism evidence="3 4">
    <name type="scientific">Rotaria magnacalcarata</name>
    <dbReference type="NCBI Taxonomy" id="392030"/>
    <lineage>
        <taxon>Eukaryota</taxon>
        <taxon>Metazoa</taxon>
        <taxon>Spiralia</taxon>
        <taxon>Gnathifera</taxon>
        <taxon>Rotifera</taxon>
        <taxon>Eurotatoria</taxon>
        <taxon>Bdelloidea</taxon>
        <taxon>Philodinida</taxon>
        <taxon>Philodinidae</taxon>
        <taxon>Rotaria</taxon>
    </lineage>
</organism>
<name>A0A8S3AE01_9BILA</name>
<evidence type="ECO:0000313" key="2">
    <source>
        <dbReference type="EMBL" id="CAF4434284.1"/>
    </source>
</evidence>
<feature type="non-terminal residue" evidence="3">
    <location>
        <position position="64"/>
    </location>
</feature>
<dbReference type="EMBL" id="CAJOBJ010127374">
    <property type="protein sequence ID" value="CAF4705852.1"/>
    <property type="molecule type" value="Genomic_DNA"/>
</dbReference>
<protein>
    <submittedName>
        <fullName evidence="3">Uncharacterized protein</fullName>
    </submittedName>
</protein>
<keyword evidence="1" id="KW-0732">Signal</keyword>
<evidence type="ECO:0000313" key="3">
    <source>
        <dbReference type="EMBL" id="CAF4705852.1"/>
    </source>
</evidence>
<dbReference type="Proteomes" id="UP000681967">
    <property type="component" value="Unassembled WGS sequence"/>
</dbReference>
<sequence>MLNEFVSLLTLFAEATTTTQAQKTPSVSIVAPSILAIYQDLLLERANVKHASSLCECLLESLLS</sequence>
<dbReference type="AlphaFoldDB" id="A0A8S3AE01"/>
<reference evidence="3" key="1">
    <citation type="submission" date="2021-02" db="EMBL/GenBank/DDBJ databases">
        <authorList>
            <person name="Nowell W R."/>
        </authorList>
    </citation>
    <scope>NUCLEOTIDE SEQUENCE</scope>
</reference>
<evidence type="ECO:0000256" key="1">
    <source>
        <dbReference type="SAM" id="SignalP"/>
    </source>
</evidence>
<gene>
    <name evidence="2" type="ORF">BYL167_LOCUS33026</name>
    <name evidence="3" type="ORF">GIL414_LOCUS43250</name>
</gene>
<evidence type="ECO:0000313" key="4">
    <source>
        <dbReference type="Proteomes" id="UP000681720"/>
    </source>
</evidence>
<feature type="signal peptide" evidence="1">
    <location>
        <begin position="1"/>
        <end position="21"/>
    </location>
</feature>
<proteinExistence type="predicted"/>